<dbReference type="AlphaFoldDB" id="A0A0A9EWN9"/>
<proteinExistence type="predicted"/>
<reference evidence="1" key="1">
    <citation type="submission" date="2014-09" db="EMBL/GenBank/DDBJ databases">
        <authorList>
            <person name="Magalhaes I.L.F."/>
            <person name="Oliveira U."/>
            <person name="Santos F.R."/>
            <person name="Vidigal T.H.D.A."/>
            <person name="Brescovit A.D."/>
            <person name="Santos A.J."/>
        </authorList>
    </citation>
    <scope>NUCLEOTIDE SEQUENCE</scope>
    <source>
        <tissue evidence="1">Shoot tissue taken approximately 20 cm above the soil surface</tissue>
    </source>
</reference>
<protein>
    <submittedName>
        <fullName evidence="1">Uncharacterized protein</fullName>
    </submittedName>
</protein>
<evidence type="ECO:0000313" key="1">
    <source>
        <dbReference type="EMBL" id="JAE04507.1"/>
    </source>
</evidence>
<dbReference type="EMBL" id="GBRH01193389">
    <property type="protein sequence ID" value="JAE04507.1"/>
    <property type="molecule type" value="Transcribed_RNA"/>
</dbReference>
<organism evidence="1">
    <name type="scientific">Arundo donax</name>
    <name type="common">Giant reed</name>
    <name type="synonym">Donax arundinaceus</name>
    <dbReference type="NCBI Taxonomy" id="35708"/>
    <lineage>
        <taxon>Eukaryota</taxon>
        <taxon>Viridiplantae</taxon>
        <taxon>Streptophyta</taxon>
        <taxon>Embryophyta</taxon>
        <taxon>Tracheophyta</taxon>
        <taxon>Spermatophyta</taxon>
        <taxon>Magnoliopsida</taxon>
        <taxon>Liliopsida</taxon>
        <taxon>Poales</taxon>
        <taxon>Poaceae</taxon>
        <taxon>PACMAD clade</taxon>
        <taxon>Arundinoideae</taxon>
        <taxon>Arundineae</taxon>
        <taxon>Arundo</taxon>
    </lineage>
</organism>
<accession>A0A0A9EWN9</accession>
<reference evidence="1" key="2">
    <citation type="journal article" date="2015" name="Data Brief">
        <title>Shoot transcriptome of the giant reed, Arundo donax.</title>
        <authorList>
            <person name="Barrero R.A."/>
            <person name="Guerrero F.D."/>
            <person name="Moolhuijzen P."/>
            <person name="Goolsby J.A."/>
            <person name="Tidwell J."/>
            <person name="Bellgard S.E."/>
            <person name="Bellgard M.I."/>
        </authorList>
    </citation>
    <scope>NUCLEOTIDE SEQUENCE</scope>
    <source>
        <tissue evidence="1">Shoot tissue taken approximately 20 cm above the soil surface</tissue>
    </source>
</reference>
<sequence length="36" mass="4073">MPSFAKVKHNIKKASYQAITFSAIQGIPILHDLFTR</sequence>
<name>A0A0A9EWN9_ARUDO</name>